<sequence length="385" mass="42605">MSVLNIEIVGVSPHNKGALLMLEAIRERFSQHLPGARFAVPFTWPTDKRMHYGLYSTYPRDRGGFDKSRLCELVPRGFRQGVGFMAPSDIDVVLDASGFAYGDYWGLQKLQRRLVAVATNWKTDRNTFVVLPQALGPFKEPGMASAFEKVLGKADLICVRDKTSMQHVQGLAADKHNVRLRPDFTNLLHPELPERLREVQGAVLLIPNEKMVGQDQARRNTYLAFLRCAAAQLGATGRRLALLVHEGDGDRRLAVELNAMLPQPIEVLDEPSPLVTKAIIGVAHATVSSRFHGLISALAAAVPSVACGWTHKYQEVMADYGCIHLNIDLANQAAWQPTLQRLMAAAQHAEARRQLASAAADQRSLSEAMWAEVFALLRRRHPEAA</sequence>
<protein>
    <submittedName>
        <fullName evidence="2">Colanic acid/amylovoran biosynthesis protein</fullName>
    </submittedName>
</protein>
<dbReference type="Proteomes" id="UP000252884">
    <property type="component" value="Unassembled WGS sequence"/>
</dbReference>
<evidence type="ECO:0000313" key="3">
    <source>
        <dbReference type="Proteomes" id="UP000252884"/>
    </source>
</evidence>
<dbReference type="RefSeq" id="WP_114465823.1">
    <property type="nucleotide sequence ID" value="NZ_QPJK01000001.1"/>
</dbReference>
<dbReference type="EMBL" id="QPJK01000001">
    <property type="protein sequence ID" value="RCW76038.1"/>
    <property type="molecule type" value="Genomic_DNA"/>
</dbReference>
<dbReference type="AlphaFoldDB" id="A0A368Y9D7"/>
<feature type="domain" description="Polysaccharide pyruvyl transferase" evidence="1">
    <location>
        <begin position="15"/>
        <end position="310"/>
    </location>
</feature>
<keyword evidence="3" id="KW-1185">Reference proteome</keyword>
<evidence type="ECO:0000259" key="1">
    <source>
        <dbReference type="Pfam" id="PF04230"/>
    </source>
</evidence>
<dbReference type="PANTHER" id="PTHR36836:SF1">
    <property type="entry name" value="COLANIC ACID BIOSYNTHESIS PROTEIN WCAK"/>
    <property type="match status" value="1"/>
</dbReference>
<gene>
    <name evidence="2" type="ORF">DES41_101642</name>
</gene>
<dbReference type="PANTHER" id="PTHR36836">
    <property type="entry name" value="COLANIC ACID BIOSYNTHESIS PROTEIN WCAK"/>
    <property type="match status" value="1"/>
</dbReference>
<name>A0A368Y9D7_9BURK</name>
<dbReference type="InterPro" id="IPR007345">
    <property type="entry name" value="Polysacch_pyruvyl_Trfase"/>
</dbReference>
<organism evidence="2 3">
    <name type="scientific">Pseudorhodoferax soli</name>
    <dbReference type="NCBI Taxonomy" id="545864"/>
    <lineage>
        <taxon>Bacteria</taxon>
        <taxon>Pseudomonadati</taxon>
        <taxon>Pseudomonadota</taxon>
        <taxon>Betaproteobacteria</taxon>
        <taxon>Burkholderiales</taxon>
        <taxon>Comamonadaceae</taxon>
    </lineage>
</organism>
<proteinExistence type="predicted"/>
<comment type="caution">
    <text evidence="2">The sequence shown here is derived from an EMBL/GenBank/DDBJ whole genome shotgun (WGS) entry which is preliminary data.</text>
</comment>
<reference evidence="2 3" key="1">
    <citation type="submission" date="2018-07" db="EMBL/GenBank/DDBJ databases">
        <title>Genomic Encyclopedia of Type Strains, Phase IV (KMG-IV): sequencing the most valuable type-strain genomes for metagenomic binning, comparative biology and taxonomic classification.</title>
        <authorList>
            <person name="Goeker M."/>
        </authorList>
    </citation>
    <scope>NUCLEOTIDE SEQUENCE [LARGE SCALE GENOMIC DNA]</scope>
    <source>
        <strain evidence="2 3">DSM 21634</strain>
    </source>
</reference>
<evidence type="ECO:0000313" key="2">
    <source>
        <dbReference type="EMBL" id="RCW76038.1"/>
    </source>
</evidence>
<dbReference type="Pfam" id="PF04230">
    <property type="entry name" value="PS_pyruv_trans"/>
    <property type="match status" value="1"/>
</dbReference>
<accession>A0A368Y9D7</accession>
<dbReference type="OrthoDB" id="6058856at2"/>